<dbReference type="InterPro" id="IPR045337">
    <property type="entry name" value="MmgE_PrpD_C"/>
</dbReference>
<dbReference type="Gene3D" id="3.30.1330.120">
    <property type="entry name" value="2-methylcitrate dehydratase PrpD"/>
    <property type="match status" value="1"/>
</dbReference>
<dbReference type="InterPro" id="IPR036148">
    <property type="entry name" value="MmgE/PrpD_sf"/>
</dbReference>
<dbReference type="SUPFAM" id="SSF103378">
    <property type="entry name" value="2-methylcitrate dehydratase PrpD"/>
    <property type="match status" value="1"/>
</dbReference>
<protein>
    <submittedName>
        <fullName evidence="4">MmgE/Prp family protein</fullName>
    </submittedName>
</protein>
<dbReference type="RefSeq" id="WP_188410727.1">
    <property type="nucleotide sequence ID" value="NZ_BMCP01000005.1"/>
</dbReference>
<dbReference type="InterPro" id="IPR045336">
    <property type="entry name" value="MmgE_PrpD_N"/>
</dbReference>
<proteinExistence type="inferred from homology"/>
<gene>
    <name evidence="4" type="ORF">GCM10007276_30940</name>
</gene>
<evidence type="ECO:0000259" key="3">
    <source>
        <dbReference type="Pfam" id="PF19305"/>
    </source>
</evidence>
<dbReference type="Proteomes" id="UP000602745">
    <property type="component" value="Unassembled WGS sequence"/>
</dbReference>
<reference evidence="4" key="1">
    <citation type="journal article" date="2014" name="Int. J. Syst. Evol. Microbiol.">
        <title>Complete genome sequence of Corynebacterium casei LMG S-19264T (=DSM 44701T), isolated from a smear-ripened cheese.</title>
        <authorList>
            <consortium name="US DOE Joint Genome Institute (JGI-PGF)"/>
            <person name="Walter F."/>
            <person name="Albersmeier A."/>
            <person name="Kalinowski J."/>
            <person name="Ruckert C."/>
        </authorList>
    </citation>
    <scope>NUCLEOTIDE SEQUENCE</scope>
    <source>
        <strain evidence="4">CCM 7684</strain>
    </source>
</reference>
<feature type="domain" description="MmgE/PrpD N-terminal" evidence="2">
    <location>
        <begin position="8"/>
        <end position="247"/>
    </location>
</feature>
<organism evidence="4 5">
    <name type="scientific">Agaricicola taiwanensis</name>
    <dbReference type="NCBI Taxonomy" id="591372"/>
    <lineage>
        <taxon>Bacteria</taxon>
        <taxon>Pseudomonadati</taxon>
        <taxon>Pseudomonadota</taxon>
        <taxon>Alphaproteobacteria</taxon>
        <taxon>Rhodobacterales</taxon>
        <taxon>Paracoccaceae</taxon>
        <taxon>Agaricicola</taxon>
    </lineage>
</organism>
<evidence type="ECO:0000259" key="2">
    <source>
        <dbReference type="Pfam" id="PF03972"/>
    </source>
</evidence>
<evidence type="ECO:0000313" key="5">
    <source>
        <dbReference type="Proteomes" id="UP000602745"/>
    </source>
</evidence>
<comment type="similarity">
    <text evidence="1">Belongs to the PrpD family.</text>
</comment>
<keyword evidence="5" id="KW-1185">Reference proteome</keyword>
<accession>A0A8J2YLU7</accession>
<sequence>MTRSHAHDLIAFVHQISLDDLPPAVVEQAKICLLEALGCGAFGSSQPWSRMLAEEVLSEQSRGVGTIIGRAEKVSAPGAALCNGTAIHGYELDDLIASSVVHPGAAVIPAALAAGEAVNATGARLIEAIVAGYEVMHRLGLAIGPEPFKRGFHVTSLTAPVACAVAAGIVMDLPLEKLLSSIGLCCSSASGIKSFATGNGGGMVKRLHLGRGAEAGVRMSQLAERGFLGPPFAIDSRFGLLEVFGGSGAMPEKLDSGLGGDWAISQTWFKVFPVCGWIQSAIQLLLEFRGETPLAASEIAKVRIGVSEYAVRNNSEAAPIDTMGAQYSIPYCAAVALTGNPRDPEMFAPSAVNRASTRELAARVEVVVDPRIEAVYPAQYGASASLTLTDGKTFEGIVLDCHGTPADPCTQEESRAKFKLLTRGRISEAQADALTEYVRDAADLSSVRLLTGTLSPARSHDPSFA</sequence>
<dbReference type="InterPro" id="IPR005656">
    <property type="entry name" value="MmgE_PrpD"/>
</dbReference>
<dbReference type="PANTHER" id="PTHR16943:SF8">
    <property type="entry name" value="2-METHYLCITRATE DEHYDRATASE"/>
    <property type="match status" value="1"/>
</dbReference>
<evidence type="ECO:0000256" key="1">
    <source>
        <dbReference type="ARBA" id="ARBA00006174"/>
    </source>
</evidence>
<feature type="domain" description="MmgE/PrpD C-terminal" evidence="3">
    <location>
        <begin position="272"/>
        <end position="438"/>
    </location>
</feature>
<dbReference type="GO" id="GO:0016829">
    <property type="term" value="F:lyase activity"/>
    <property type="evidence" value="ECO:0007669"/>
    <property type="project" value="InterPro"/>
</dbReference>
<dbReference type="EMBL" id="BMCP01000005">
    <property type="protein sequence ID" value="GGE51717.1"/>
    <property type="molecule type" value="Genomic_DNA"/>
</dbReference>
<dbReference type="Pfam" id="PF03972">
    <property type="entry name" value="MmgE_PrpD_N"/>
    <property type="match status" value="1"/>
</dbReference>
<comment type="caution">
    <text evidence="4">The sequence shown here is derived from an EMBL/GenBank/DDBJ whole genome shotgun (WGS) entry which is preliminary data.</text>
</comment>
<dbReference type="AlphaFoldDB" id="A0A8J2YLU7"/>
<dbReference type="Pfam" id="PF19305">
    <property type="entry name" value="MmgE_PrpD_C"/>
    <property type="match status" value="1"/>
</dbReference>
<dbReference type="InterPro" id="IPR042183">
    <property type="entry name" value="MmgE/PrpD_sf_1"/>
</dbReference>
<dbReference type="Gene3D" id="1.10.4100.10">
    <property type="entry name" value="2-methylcitrate dehydratase PrpD"/>
    <property type="match status" value="1"/>
</dbReference>
<reference evidence="4" key="2">
    <citation type="submission" date="2020-09" db="EMBL/GenBank/DDBJ databases">
        <authorList>
            <person name="Sun Q."/>
            <person name="Sedlacek I."/>
        </authorList>
    </citation>
    <scope>NUCLEOTIDE SEQUENCE</scope>
    <source>
        <strain evidence="4">CCM 7684</strain>
    </source>
</reference>
<name>A0A8J2YLU7_9RHOB</name>
<evidence type="ECO:0000313" key="4">
    <source>
        <dbReference type="EMBL" id="GGE51717.1"/>
    </source>
</evidence>
<dbReference type="PANTHER" id="PTHR16943">
    <property type="entry name" value="2-METHYLCITRATE DEHYDRATASE-RELATED"/>
    <property type="match status" value="1"/>
</dbReference>
<dbReference type="InterPro" id="IPR042188">
    <property type="entry name" value="MmgE/PrpD_sf_2"/>
</dbReference>